<dbReference type="RefSeq" id="XP_009025328.1">
    <property type="nucleotide sequence ID" value="XM_009027080.1"/>
</dbReference>
<dbReference type="GeneID" id="20211128"/>
<keyword evidence="4" id="KW-1185">Reference proteome</keyword>
<dbReference type="EMBL" id="AMQM01001291">
    <property type="status" value="NOT_ANNOTATED_CDS"/>
    <property type="molecule type" value="Genomic_DNA"/>
</dbReference>
<dbReference type="EnsemblMetazoa" id="HelroT189099">
    <property type="protein sequence ID" value="HelroP189099"/>
    <property type="gene ID" value="HelroG189099"/>
</dbReference>
<dbReference type="KEGG" id="hro:HELRODRAFT_189099"/>
<dbReference type="CTD" id="20211128"/>
<dbReference type="HOGENOM" id="CLU_036851_0_0_1"/>
<dbReference type="InterPro" id="IPR043159">
    <property type="entry name" value="Lectin_gal-bd_sf"/>
</dbReference>
<sequence>MKISLNIRNTNLDSEQNEEHCNGELFAPTCQHGEVVVIKKALYGRMNIGKCLTESELEAYGSQKTNPKFYGCKKDVTAFLSEVCSMKNRCDLRITDLDKFANGLCHPGLRLHLNVAYSCLKKFKASERSEEYCNGEFFRPVCENGEVIFIKKAHYGRMNIGRCLSEAGLEVFGSQRNNPKFFGCYKDVSLYLDEKCSLKNSCDVRIKELDKIVEGICGPGLELHLKIRYSCLKVVQLDDGCEMSASNEVKYVEASEISSRSRCASAGKSFSIEAPRGQNIKMTLQLLHQLEKKKQEGEEEEVMCDRVLGTIKYLNKDYMNICSNGFARDKDSLVKQEFVSSSDLIYVNFIQKISKNNMFLIKIEAVGCRDIIQPEDTWMQRSGDEMIIGCFMTKQKWYLRCLDRVWSGVIGNCSNSLPHSSETSSSKMKAGPQSKSDISKKQQLLVIVSICGMGVVACVTIICAGIICLKRCNMKQRKNLPNYYNSTPNNINVQQTMRLHHQHQPDLMNPVVQQYNTNMQSLQQQQQQQQLQLKYNNIGEDGDEGSQHLKEEDERYQVLDQQEVARETLVLL</sequence>
<keyword evidence="1" id="KW-1133">Transmembrane helix</keyword>
<dbReference type="CDD" id="cd22823">
    <property type="entry name" value="Gal_Rha_Lectin"/>
    <property type="match status" value="2"/>
</dbReference>
<proteinExistence type="predicted"/>
<accession>T1FQN1</accession>
<feature type="transmembrane region" description="Helical" evidence="1">
    <location>
        <begin position="444"/>
        <end position="469"/>
    </location>
</feature>
<protein>
    <submittedName>
        <fullName evidence="2 3">Uncharacterized protein</fullName>
    </submittedName>
</protein>
<gene>
    <name evidence="3" type="primary">20211128</name>
    <name evidence="2" type="ORF">HELRODRAFT_189099</name>
</gene>
<evidence type="ECO:0000256" key="1">
    <source>
        <dbReference type="SAM" id="Phobius"/>
    </source>
</evidence>
<dbReference type="OrthoDB" id="6324179at2759"/>
<dbReference type="Gene3D" id="2.60.120.740">
    <property type="match status" value="2"/>
</dbReference>
<name>T1FQN1_HELRO</name>
<dbReference type="OMA" id="FANGLCH"/>
<dbReference type="Proteomes" id="UP000015101">
    <property type="component" value="Unassembled WGS sequence"/>
</dbReference>
<organism evidence="3 4">
    <name type="scientific">Helobdella robusta</name>
    <name type="common">Californian leech</name>
    <dbReference type="NCBI Taxonomy" id="6412"/>
    <lineage>
        <taxon>Eukaryota</taxon>
        <taxon>Metazoa</taxon>
        <taxon>Spiralia</taxon>
        <taxon>Lophotrochozoa</taxon>
        <taxon>Annelida</taxon>
        <taxon>Clitellata</taxon>
        <taxon>Hirudinea</taxon>
        <taxon>Rhynchobdellida</taxon>
        <taxon>Glossiphoniidae</taxon>
        <taxon>Helobdella</taxon>
    </lineage>
</organism>
<keyword evidence="1" id="KW-0812">Transmembrane</keyword>
<evidence type="ECO:0000313" key="4">
    <source>
        <dbReference type="Proteomes" id="UP000015101"/>
    </source>
</evidence>
<evidence type="ECO:0000313" key="3">
    <source>
        <dbReference type="EnsemblMetazoa" id="HelroP189099"/>
    </source>
</evidence>
<reference evidence="4" key="1">
    <citation type="submission" date="2012-12" db="EMBL/GenBank/DDBJ databases">
        <authorList>
            <person name="Hellsten U."/>
            <person name="Grimwood J."/>
            <person name="Chapman J.A."/>
            <person name="Shapiro H."/>
            <person name="Aerts A."/>
            <person name="Otillar R.P."/>
            <person name="Terry A.Y."/>
            <person name="Boore J.L."/>
            <person name="Simakov O."/>
            <person name="Marletaz F."/>
            <person name="Cho S.-J."/>
            <person name="Edsinger-Gonzales E."/>
            <person name="Havlak P."/>
            <person name="Kuo D.-H."/>
            <person name="Larsson T."/>
            <person name="Lv J."/>
            <person name="Arendt D."/>
            <person name="Savage R."/>
            <person name="Osoegawa K."/>
            <person name="de Jong P."/>
            <person name="Lindberg D.R."/>
            <person name="Seaver E.C."/>
            <person name="Weisblat D.A."/>
            <person name="Putnam N.H."/>
            <person name="Grigoriev I.V."/>
            <person name="Rokhsar D.S."/>
        </authorList>
    </citation>
    <scope>NUCLEOTIDE SEQUENCE</scope>
</reference>
<dbReference type="AlphaFoldDB" id="T1FQN1"/>
<keyword evidence="1" id="KW-0472">Membrane</keyword>
<dbReference type="EMBL" id="KB097495">
    <property type="protein sequence ID" value="ESN96078.1"/>
    <property type="molecule type" value="Genomic_DNA"/>
</dbReference>
<dbReference type="InParanoid" id="T1FQN1"/>
<dbReference type="PANTHER" id="PTHR46780">
    <property type="entry name" value="PROTEIN EVA-1"/>
    <property type="match status" value="1"/>
</dbReference>
<reference evidence="3" key="3">
    <citation type="submission" date="2015-06" db="UniProtKB">
        <authorList>
            <consortium name="EnsemblMetazoa"/>
        </authorList>
    </citation>
    <scope>IDENTIFICATION</scope>
</reference>
<evidence type="ECO:0000313" key="2">
    <source>
        <dbReference type="EMBL" id="ESN96078.1"/>
    </source>
</evidence>
<reference evidence="2 4" key="2">
    <citation type="journal article" date="2013" name="Nature">
        <title>Insights into bilaterian evolution from three spiralian genomes.</title>
        <authorList>
            <person name="Simakov O."/>
            <person name="Marletaz F."/>
            <person name="Cho S.J."/>
            <person name="Edsinger-Gonzales E."/>
            <person name="Havlak P."/>
            <person name="Hellsten U."/>
            <person name="Kuo D.H."/>
            <person name="Larsson T."/>
            <person name="Lv J."/>
            <person name="Arendt D."/>
            <person name="Savage R."/>
            <person name="Osoegawa K."/>
            <person name="de Jong P."/>
            <person name="Grimwood J."/>
            <person name="Chapman J.A."/>
            <person name="Shapiro H."/>
            <person name="Aerts A."/>
            <person name="Otillar R.P."/>
            <person name="Terry A.Y."/>
            <person name="Boore J.L."/>
            <person name="Grigoriev I.V."/>
            <person name="Lindberg D.R."/>
            <person name="Seaver E.C."/>
            <person name="Weisblat D.A."/>
            <person name="Putnam N.H."/>
            <person name="Rokhsar D.S."/>
        </authorList>
    </citation>
    <scope>NUCLEOTIDE SEQUENCE</scope>
</reference>